<keyword evidence="2" id="KW-1185">Reference proteome</keyword>
<sequence length="142" mass="16219">MIEIFPENLSSINVKYFLDQSSIESYKKILVIKYIGKYRDGSQGNDDAKYMFAKGELGCKLYDPFGIILDFSQLEYNWGDLIEKVFNIGVESDIHNVVIIGDNCSNSIGTLLNGMNSKLKATDTEWIFDNYSEAKDYLEKKI</sequence>
<dbReference type="OrthoDB" id="9152783at2"/>
<dbReference type="RefSeq" id="WP_133607222.1">
    <property type="nucleotide sequence ID" value="NZ_SNZC01000001.1"/>
</dbReference>
<evidence type="ECO:0000313" key="2">
    <source>
        <dbReference type="Proteomes" id="UP000315312"/>
    </source>
</evidence>
<organism evidence="1 2">
    <name type="scientific">Flavobacterium cheniae</name>
    <dbReference type="NCBI Taxonomy" id="295428"/>
    <lineage>
        <taxon>Bacteria</taxon>
        <taxon>Pseudomonadati</taxon>
        <taxon>Bacteroidota</taxon>
        <taxon>Flavobacteriia</taxon>
        <taxon>Flavobacteriales</taxon>
        <taxon>Flavobacteriaceae</taxon>
        <taxon>Flavobacterium</taxon>
    </lineage>
</organism>
<dbReference type="Proteomes" id="UP000315312">
    <property type="component" value="Unassembled WGS sequence"/>
</dbReference>
<accession>A0A562KJM9</accession>
<gene>
    <name evidence="1" type="ORF">IP97_01109</name>
</gene>
<dbReference type="EMBL" id="VLKM01000004">
    <property type="protein sequence ID" value="TWH95433.1"/>
    <property type="molecule type" value="Genomic_DNA"/>
</dbReference>
<evidence type="ECO:0008006" key="3">
    <source>
        <dbReference type="Google" id="ProtNLM"/>
    </source>
</evidence>
<proteinExistence type="predicted"/>
<name>A0A562KJM9_9FLAO</name>
<evidence type="ECO:0000313" key="1">
    <source>
        <dbReference type="EMBL" id="TWH95433.1"/>
    </source>
</evidence>
<comment type="caution">
    <text evidence="1">The sequence shown here is derived from an EMBL/GenBank/DDBJ whole genome shotgun (WGS) entry which is preliminary data.</text>
</comment>
<dbReference type="AlphaFoldDB" id="A0A562KJM9"/>
<protein>
    <recommendedName>
        <fullName evidence="3">SpoIIAA-like protein</fullName>
    </recommendedName>
</protein>
<reference evidence="1 2" key="1">
    <citation type="journal article" date="2015" name="Stand. Genomic Sci.">
        <title>Genomic Encyclopedia of Bacterial and Archaeal Type Strains, Phase III: the genomes of soil and plant-associated and newly described type strains.</title>
        <authorList>
            <person name="Whitman W.B."/>
            <person name="Woyke T."/>
            <person name="Klenk H.P."/>
            <person name="Zhou Y."/>
            <person name="Lilburn T.G."/>
            <person name="Beck B.J."/>
            <person name="De Vos P."/>
            <person name="Vandamme P."/>
            <person name="Eisen J.A."/>
            <person name="Garrity G."/>
            <person name="Hugenholtz P."/>
            <person name="Kyrpides N.C."/>
        </authorList>
    </citation>
    <scope>NUCLEOTIDE SEQUENCE [LARGE SCALE GENOMIC DNA]</scope>
    <source>
        <strain evidence="1 2">CGMCC 1.6844</strain>
    </source>
</reference>